<dbReference type="PROSITE" id="PS50119">
    <property type="entry name" value="ZF_BBOX"/>
    <property type="match status" value="2"/>
</dbReference>
<comment type="similarity">
    <text evidence="1">Belongs to the TRIM/RBCC family.</text>
</comment>
<dbReference type="PROSITE" id="PS50194">
    <property type="entry name" value="FILAMIN_REPEAT"/>
    <property type="match status" value="1"/>
</dbReference>
<dbReference type="Gene3D" id="2.60.40.10">
    <property type="entry name" value="Immunoglobulins"/>
    <property type="match status" value="1"/>
</dbReference>
<protein>
    <submittedName>
        <fullName evidence="11">GL18727</fullName>
    </submittedName>
</protein>
<dbReference type="PANTHER" id="PTHR25462">
    <property type="entry name" value="BONUS, ISOFORM C-RELATED"/>
    <property type="match status" value="1"/>
</dbReference>
<dbReference type="Gene3D" id="3.30.40.10">
    <property type="entry name" value="Zinc/RING finger domain, C3HC4 (zinc finger)"/>
    <property type="match status" value="1"/>
</dbReference>
<feature type="compositionally biased region" description="Low complexity" evidence="8">
    <location>
        <begin position="17"/>
        <end position="27"/>
    </location>
</feature>
<dbReference type="AlphaFoldDB" id="B4G921"/>
<feature type="repeat" description="Filamin" evidence="7">
    <location>
        <begin position="764"/>
        <end position="867"/>
    </location>
</feature>
<dbReference type="GO" id="GO:0061630">
    <property type="term" value="F:ubiquitin protein ligase activity"/>
    <property type="evidence" value="ECO:0007669"/>
    <property type="project" value="TreeGrafter"/>
</dbReference>
<dbReference type="PANTHER" id="PTHR25462:SF291">
    <property type="entry name" value="E3 UBIQUITIN-PROTEIN LIGASE TRIM45"/>
    <property type="match status" value="1"/>
</dbReference>
<proteinExistence type="inferred from homology"/>
<keyword evidence="12" id="KW-1185">Reference proteome</keyword>
<dbReference type="SMR" id="B4G921"/>
<dbReference type="InterPro" id="IPR000315">
    <property type="entry name" value="Znf_B-box"/>
</dbReference>
<dbReference type="Gene3D" id="3.30.160.60">
    <property type="entry name" value="Classic Zinc Finger"/>
    <property type="match status" value="1"/>
</dbReference>
<feature type="domain" description="RING-type" evidence="9">
    <location>
        <begin position="325"/>
        <end position="349"/>
    </location>
</feature>
<dbReference type="InterPro" id="IPR001298">
    <property type="entry name" value="Filamin/ABP280_rpt"/>
</dbReference>
<dbReference type="InterPro" id="IPR027370">
    <property type="entry name" value="Znf-RING_euk"/>
</dbReference>
<dbReference type="Pfam" id="PF00630">
    <property type="entry name" value="Filamin"/>
    <property type="match status" value="1"/>
</dbReference>
<evidence type="ECO:0000256" key="2">
    <source>
        <dbReference type="ARBA" id="ARBA00022723"/>
    </source>
</evidence>
<feature type="region of interest" description="Disordered" evidence="8">
    <location>
        <begin position="164"/>
        <end position="192"/>
    </location>
</feature>
<dbReference type="OMA" id="GYSGCGH"/>
<dbReference type="EMBL" id="CH479180">
    <property type="protein sequence ID" value="EDW28851.1"/>
    <property type="molecule type" value="Genomic_DNA"/>
</dbReference>
<evidence type="ECO:0000313" key="12">
    <source>
        <dbReference type="Proteomes" id="UP000008744"/>
    </source>
</evidence>
<dbReference type="SUPFAM" id="SSF81296">
    <property type="entry name" value="E set domains"/>
    <property type="match status" value="1"/>
</dbReference>
<dbReference type="SMART" id="SM00184">
    <property type="entry name" value="RING"/>
    <property type="match status" value="1"/>
</dbReference>
<gene>
    <name evidence="11" type="primary">Dper\GL18727</name>
    <name evidence="11" type="ORF">Dper_GL18727</name>
</gene>
<dbReference type="InterPro" id="IPR047153">
    <property type="entry name" value="TRIM45/56/19-like"/>
</dbReference>
<accession>B4G921</accession>
<dbReference type="SUPFAM" id="SSF57850">
    <property type="entry name" value="RING/U-box"/>
    <property type="match status" value="1"/>
</dbReference>
<keyword evidence="3" id="KW-0677">Repeat</keyword>
<dbReference type="InterPro" id="IPR014756">
    <property type="entry name" value="Ig_E-set"/>
</dbReference>
<dbReference type="InterPro" id="IPR001841">
    <property type="entry name" value="Znf_RING"/>
</dbReference>
<feature type="compositionally biased region" description="Low complexity" evidence="8">
    <location>
        <begin position="208"/>
        <end position="218"/>
    </location>
</feature>
<sequence length="941" mass="104071">MSNSESHIKPIFKRKTSFSTKSASTSGNSGGSPPIINYERMEGENAAKVMPPSAVGPPPPPPTGAHSKLMIKLTSSKISLRKNPQEKGQRRVQHLQTMPIAEAVRRKSAPQLFSFTISPKVEGTLADTPTVPKLELRNCIRRSRTLGLPAPVQPTLMEIPLDEAQVPDSGSERSSSQAGAGGGSSTSPESLLDNILSGASSVSVQSSSSQASNVTVAQPQIRAKEQLHPKRLLSLKASPELRVSPPTPDTSQPRQEMLPRLLHPSVKGPARPPTLEIYNAHSPMNMSRSNSPAITPSPSPSPSITLRPSTPPGTSLITFTDDLKCAICMDVYTDPRTLHCLHSFCLQCLVNENFKEEASATWDQSQSEALDPSNYSLRSEMGGSSAELATVSPARQRGASFSLRRKKSMDRLVVRSKSDGKRSTSSFSTRFTGSFVSDIAPRCIRCHVCHYPTDVPLGGVRLLPQNYLLVRRIEVLRLQAGEDVISRVWCSLCSDEISATYHCISCTLNLCSLCKEAHERQRSTANHRMRSILELRRARKQKQQQLGLGDSSKMVLKCGLHTNFELKAFCVVCRQLACTDCLVLLHKGHRHENIARAIGQQGKLLREATDQTRPLCQYAEHSIERLNDIARGINARCDDIHSQVERHMQAYFEAVEVHRRTLLQQICRARESKVEIILKQQLDLEKRTQEAMDAVRFSQELCEIGADAEILSFVGILLKRFEFCQQFKPPVDPKISDSLHFLPKIRAPATKDQRDIPLYGIITMQVVEPSLCTLEWEGFSQLRLHKKADLLLHSRDADGVSLCHGGLQINCMIKYKDSTSKFLPIEVSDNRDGTYNISFTPDSQGTLILTITINERPIKSSPFTFQARQVRPHTGIYHCCSFCSGKGSRSVKCSCEGRMPGYSGCGHGHAGHPGRRHWSCCGNVLENSECNVANKLLNAKE</sequence>
<feature type="domain" description="B box-type" evidence="10">
    <location>
        <begin position="553"/>
        <end position="594"/>
    </location>
</feature>
<feature type="region of interest" description="Disordered" evidence="8">
    <location>
        <begin position="286"/>
        <end position="310"/>
    </location>
</feature>
<feature type="compositionally biased region" description="Pro residues" evidence="8">
    <location>
        <begin position="54"/>
        <end position="63"/>
    </location>
</feature>
<dbReference type="InterPro" id="IPR013083">
    <property type="entry name" value="Znf_RING/FYVE/PHD"/>
</dbReference>
<dbReference type="InterPro" id="IPR017907">
    <property type="entry name" value="Znf_RING_CS"/>
</dbReference>
<dbReference type="CDD" id="cd19809">
    <property type="entry name" value="Bbox1_TRIM45_C-X"/>
    <property type="match status" value="1"/>
</dbReference>
<evidence type="ECO:0000259" key="9">
    <source>
        <dbReference type="PROSITE" id="PS50089"/>
    </source>
</evidence>
<dbReference type="SMART" id="SM00336">
    <property type="entry name" value="BBOX"/>
    <property type="match status" value="2"/>
</dbReference>
<organism evidence="12">
    <name type="scientific">Drosophila persimilis</name>
    <name type="common">Fruit fly</name>
    <dbReference type="NCBI Taxonomy" id="7234"/>
    <lineage>
        <taxon>Eukaryota</taxon>
        <taxon>Metazoa</taxon>
        <taxon>Ecdysozoa</taxon>
        <taxon>Arthropoda</taxon>
        <taxon>Hexapoda</taxon>
        <taxon>Insecta</taxon>
        <taxon>Pterygota</taxon>
        <taxon>Neoptera</taxon>
        <taxon>Endopterygota</taxon>
        <taxon>Diptera</taxon>
        <taxon>Brachycera</taxon>
        <taxon>Muscomorpha</taxon>
        <taxon>Ephydroidea</taxon>
        <taxon>Drosophilidae</taxon>
        <taxon>Drosophila</taxon>
        <taxon>Sophophora</taxon>
    </lineage>
</organism>
<evidence type="ECO:0000256" key="7">
    <source>
        <dbReference type="PROSITE-ProRule" id="PRU00087"/>
    </source>
</evidence>
<feature type="region of interest" description="Disordered" evidence="8">
    <location>
        <begin position="208"/>
        <end position="256"/>
    </location>
</feature>
<evidence type="ECO:0000259" key="10">
    <source>
        <dbReference type="PROSITE" id="PS50119"/>
    </source>
</evidence>
<feature type="region of interest" description="Disordered" evidence="8">
    <location>
        <begin position="48"/>
        <end position="67"/>
    </location>
</feature>
<dbReference type="PROSITE" id="PS50089">
    <property type="entry name" value="ZF_RING_2"/>
    <property type="match status" value="1"/>
</dbReference>
<feature type="region of interest" description="Disordered" evidence="8">
    <location>
        <begin position="1"/>
        <end position="37"/>
    </location>
</feature>
<keyword evidence="2" id="KW-0479">Metal-binding</keyword>
<dbReference type="GO" id="GO:0008270">
    <property type="term" value="F:zinc ion binding"/>
    <property type="evidence" value="ECO:0007669"/>
    <property type="project" value="UniProtKB-KW"/>
</dbReference>
<name>B4G921_DROPE</name>
<dbReference type="eggNOG" id="KOG2177">
    <property type="taxonomic scope" value="Eukaryota"/>
</dbReference>
<dbReference type="InterPro" id="IPR013783">
    <property type="entry name" value="Ig-like_fold"/>
</dbReference>
<dbReference type="PhylomeDB" id="B4G921"/>
<dbReference type="InterPro" id="IPR017868">
    <property type="entry name" value="Filamin/ABP280_repeat-like"/>
</dbReference>
<dbReference type="SMART" id="SM00557">
    <property type="entry name" value="IG_FLMN"/>
    <property type="match status" value="1"/>
</dbReference>
<reference evidence="11 12" key="1">
    <citation type="journal article" date="2007" name="Nature">
        <title>Evolution of genes and genomes on the Drosophila phylogeny.</title>
        <authorList>
            <consortium name="Drosophila 12 Genomes Consortium"/>
            <person name="Clark A.G."/>
            <person name="Eisen M.B."/>
            <person name="Smith D.R."/>
            <person name="Bergman C.M."/>
            <person name="Oliver B."/>
            <person name="Markow T.A."/>
            <person name="Kaufman T.C."/>
            <person name="Kellis M."/>
            <person name="Gelbart W."/>
            <person name="Iyer V.N."/>
            <person name="Pollard D.A."/>
            <person name="Sackton T.B."/>
            <person name="Larracuente A.M."/>
            <person name="Singh N.D."/>
            <person name="Abad J.P."/>
            <person name="Abt D.N."/>
            <person name="Adryan B."/>
            <person name="Aguade M."/>
            <person name="Akashi H."/>
            <person name="Anderson W.W."/>
            <person name="Aquadro C.F."/>
            <person name="Ardell D.H."/>
            <person name="Arguello R."/>
            <person name="Artieri C.G."/>
            <person name="Barbash D.A."/>
            <person name="Barker D."/>
            <person name="Barsanti P."/>
            <person name="Batterham P."/>
            <person name="Batzoglou S."/>
            <person name="Begun D."/>
            <person name="Bhutkar A."/>
            <person name="Blanco E."/>
            <person name="Bosak S.A."/>
            <person name="Bradley R.K."/>
            <person name="Brand A.D."/>
            <person name="Brent M.R."/>
            <person name="Brooks A.N."/>
            <person name="Brown R.H."/>
            <person name="Butlin R.K."/>
            <person name="Caggese C."/>
            <person name="Calvi B.R."/>
            <person name="Bernardo de Carvalho A."/>
            <person name="Caspi A."/>
            <person name="Castrezana S."/>
            <person name="Celniker S.E."/>
            <person name="Chang J.L."/>
            <person name="Chapple C."/>
            <person name="Chatterji S."/>
            <person name="Chinwalla A."/>
            <person name="Civetta A."/>
            <person name="Clifton S.W."/>
            <person name="Comeron J.M."/>
            <person name="Costello J.C."/>
            <person name="Coyne J.A."/>
            <person name="Daub J."/>
            <person name="David R.G."/>
            <person name="Delcher A.L."/>
            <person name="Delehaunty K."/>
            <person name="Do C.B."/>
            <person name="Ebling H."/>
            <person name="Edwards K."/>
            <person name="Eickbush T."/>
            <person name="Evans J.D."/>
            <person name="Filipski A."/>
            <person name="Findeiss S."/>
            <person name="Freyhult E."/>
            <person name="Fulton L."/>
            <person name="Fulton R."/>
            <person name="Garcia A.C."/>
            <person name="Gardiner A."/>
            <person name="Garfield D.A."/>
            <person name="Garvin B.E."/>
            <person name="Gibson G."/>
            <person name="Gilbert D."/>
            <person name="Gnerre S."/>
            <person name="Godfrey J."/>
            <person name="Good R."/>
            <person name="Gotea V."/>
            <person name="Gravely B."/>
            <person name="Greenberg A.J."/>
            <person name="Griffiths-Jones S."/>
            <person name="Gross S."/>
            <person name="Guigo R."/>
            <person name="Gustafson E.A."/>
            <person name="Haerty W."/>
            <person name="Hahn M.W."/>
            <person name="Halligan D.L."/>
            <person name="Halpern A.L."/>
            <person name="Halter G.M."/>
            <person name="Han M.V."/>
            <person name="Heger A."/>
            <person name="Hillier L."/>
            <person name="Hinrichs A.S."/>
            <person name="Holmes I."/>
            <person name="Hoskins R.A."/>
            <person name="Hubisz M.J."/>
            <person name="Hultmark D."/>
            <person name="Huntley M.A."/>
            <person name="Jaffe D.B."/>
            <person name="Jagadeeshan S."/>
            <person name="Jeck W.R."/>
            <person name="Johnson J."/>
            <person name="Jones C.D."/>
            <person name="Jordan W.C."/>
            <person name="Karpen G.H."/>
            <person name="Kataoka E."/>
            <person name="Keightley P.D."/>
            <person name="Kheradpour P."/>
            <person name="Kirkness E.F."/>
            <person name="Koerich L.B."/>
            <person name="Kristiansen K."/>
            <person name="Kudrna D."/>
            <person name="Kulathinal R.J."/>
            <person name="Kumar S."/>
            <person name="Kwok R."/>
            <person name="Lander E."/>
            <person name="Langley C.H."/>
            <person name="Lapoint R."/>
            <person name="Lazzaro B.P."/>
            <person name="Lee S.J."/>
            <person name="Levesque L."/>
            <person name="Li R."/>
            <person name="Lin C.F."/>
            <person name="Lin M.F."/>
            <person name="Lindblad-Toh K."/>
            <person name="Llopart A."/>
            <person name="Long M."/>
            <person name="Low L."/>
            <person name="Lozovsky E."/>
            <person name="Lu J."/>
            <person name="Luo M."/>
            <person name="Machado C.A."/>
            <person name="Makalowski W."/>
            <person name="Marzo M."/>
            <person name="Matsuda M."/>
            <person name="Matzkin L."/>
            <person name="McAllister B."/>
            <person name="McBride C.S."/>
            <person name="McKernan B."/>
            <person name="McKernan K."/>
            <person name="Mendez-Lago M."/>
            <person name="Minx P."/>
            <person name="Mollenhauer M.U."/>
            <person name="Montooth K."/>
            <person name="Mount S.M."/>
            <person name="Mu X."/>
            <person name="Myers E."/>
            <person name="Negre B."/>
            <person name="Newfeld S."/>
            <person name="Nielsen R."/>
            <person name="Noor M.A."/>
            <person name="O'Grady P."/>
            <person name="Pachter L."/>
            <person name="Papaceit M."/>
            <person name="Parisi M.J."/>
            <person name="Parisi M."/>
            <person name="Parts L."/>
            <person name="Pedersen J.S."/>
            <person name="Pesole G."/>
            <person name="Phillippy A.M."/>
            <person name="Ponting C.P."/>
            <person name="Pop M."/>
            <person name="Porcelli D."/>
            <person name="Powell J.R."/>
            <person name="Prohaska S."/>
            <person name="Pruitt K."/>
            <person name="Puig M."/>
            <person name="Quesneville H."/>
            <person name="Ram K.R."/>
            <person name="Rand D."/>
            <person name="Rasmussen M.D."/>
            <person name="Reed L.K."/>
            <person name="Reenan R."/>
            <person name="Reily A."/>
            <person name="Remington K.A."/>
            <person name="Rieger T.T."/>
            <person name="Ritchie M.G."/>
            <person name="Robin C."/>
            <person name="Rogers Y.H."/>
            <person name="Rohde C."/>
            <person name="Rozas J."/>
            <person name="Rubenfield M.J."/>
            <person name="Ruiz A."/>
            <person name="Russo S."/>
            <person name="Salzberg S.L."/>
            <person name="Sanchez-Gracia A."/>
            <person name="Saranga D.J."/>
            <person name="Sato H."/>
            <person name="Schaeffer S.W."/>
            <person name="Schatz M.C."/>
            <person name="Schlenke T."/>
            <person name="Schwartz R."/>
            <person name="Segarra C."/>
            <person name="Singh R.S."/>
            <person name="Sirot L."/>
            <person name="Sirota M."/>
            <person name="Sisneros N.B."/>
            <person name="Smith C.D."/>
            <person name="Smith T.F."/>
            <person name="Spieth J."/>
            <person name="Stage D.E."/>
            <person name="Stark A."/>
            <person name="Stephan W."/>
            <person name="Strausberg R.L."/>
            <person name="Strempel S."/>
            <person name="Sturgill D."/>
            <person name="Sutton G."/>
            <person name="Sutton G.G."/>
            <person name="Tao W."/>
            <person name="Teichmann S."/>
            <person name="Tobari Y.N."/>
            <person name="Tomimura Y."/>
            <person name="Tsolas J.M."/>
            <person name="Valente V.L."/>
            <person name="Venter E."/>
            <person name="Venter J.C."/>
            <person name="Vicario S."/>
            <person name="Vieira F.G."/>
            <person name="Vilella A.J."/>
            <person name="Villasante A."/>
            <person name="Walenz B."/>
            <person name="Wang J."/>
            <person name="Wasserman M."/>
            <person name="Watts T."/>
            <person name="Wilson D."/>
            <person name="Wilson R.K."/>
            <person name="Wing R.A."/>
            <person name="Wolfner M.F."/>
            <person name="Wong A."/>
            <person name="Wong G.K."/>
            <person name="Wu C.I."/>
            <person name="Wu G."/>
            <person name="Yamamoto D."/>
            <person name="Yang H.P."/>
            <person name="Yang S.P."/>
            <person name="Yorke J.A."/>
            <person name="Yoshida K."/>
            <person name="Zdobnov E."/>
            <person name="Zhang P."/>
            <person name="Zhang Y."/>
            <person name="Zimin A.V."/>
            <person name="Baldwin J."/>
            <person name="Abdouelleil A."/>
            <person name="Abdulkadir J."/>
            <person name="Abebe A."/>
            <person name="Abera B."/>
            <person name="Abreu J."/>
            <person name="Acer S.C."/>
            <person name="Aftuck L."/>
            <person name="Alexander A."/>
            <person name="An P."/>
            <person name="Anderson E."/>
            <person name="Anderson S."/>
            <person name="Arachi H."/>
            <person name="Azer M."/>
            <person name="Bachantsang P."/>
            <person name="Barry A."/>
            <person name="Bayul T."/>
            <person name="Berlin A."/>
            <person name="Bessette D."/>
            <person name="Bloom T."/>
            <person name="Blye J."/>
            <person name="Boguslavskiy L."/>
            <person name="Bonnet C."/>
            <person name="Boukhgalter B."/>
            <person name="Bourzgui I."/>
            <person name="Brown A."/>
            <person name="Cahill P."/>
            <person name="Channer S."/>
            <person name="Cheshatsang Y."/>
            <person name="Chuda L."/>
            <person name="Citroen M."/>
            <person name="Collymore A."/>
            <person name="Cooke P."/>
            <person name="Costello M."/>
            <person name="D'Aco K."/>
            <person name="Daza R."/>
            <person name="De Haan G."/>
            <person name="DeGray S."/>
            <person name="DeMaso C."/>
            <person name="Dhargay N."/>
            <person name="Dooley K."/>
            <person name="Dooley E."/>
            <person name="Doricent M."/>
            <person name="Dorje P."/>
            <person name="Dorjee K."/>
            <person name="Dupes A."/>
            <person name="Elong R."/>
            <person name="Falk J."/>
            <person name="Farina A."/>
            <person name="Faro S."/>
            <person name="Ferguson D."/>
            <person name="Fisher S."/>
            <person name="Foley C.D."/>
            <person name="Franke A."/>
            <person name="Friedrich D."/>
            <person name="Gadbois L."/>
            <person name="Gearin G."/>
            <person name="Gearin C.R."/>
            <person name="Giannoukos G."/>
            <person name="Goode T."/>
            <person name="Graham J."/>
            <person name="Grandbois E."/>
            <person name="Grewal S."/>
            <person name="Gyaltsen K."/>
            <person name="Hafez N."/>
            <person name="Hagos B."/>
            <person name="Hall J."/>
            <person name="Henson C."/>
            <person name="Hollinger A."/>
            <person name="Honan T."/>
            <person name="Huard M.D."/>
            <person name="Hughes L."/>
            <person name="Hurhula B."/>
            <person name="Husby M.E."/>
            <person name="Kamat A."/>
            <person name="Kanga B."/>
            <person name="Kashin S."/>
            <person name="Khazanovich D."/>
            <person name="Kisner P."/>
            <person name="Lance K."/>
            <person name="Lara M."/>
            <person name="Lee W."/>
            <person name="Lennon N."/>
            <person name="Letendre F."/>
            <person name="LeVine R."/>
            <person name="Lipovsky A."/>
            <person name="Liu X."/>
            <person name="Liu J."/>
            <person name="Liu S."/>
            <person name="Lokyitsang T."/>
            <person name="Lokyitsang Y."/>
            <person name="Lubonja R."/>
            <person name="Lui A."/>
            <person name="MacDonald P."/>
            <person name="Magnisalis V."/>
            <person name="Maru K."/>
            <person name="Matthews C."/>
            <person name="McCusker W."/>
            <person name="McDonough S."/>
            <person name="Mehta T."/>
            <person name="Meldrim J."/>
            <person name="Meneus L."/>
            <person name="Mihai O."/>
            <person name="Mihalev A."/>
            <person name="Mihova T."/>
            <person name="Mittelman R."/>
            <person name="Mlenga V."/>
            <person name="Montmayeur A."/>
            <person name="Mulrain L."/>
            <person name="Navidi A."/>
            <person name="Naylor J."/>
            <person name="Negash T."/>
            <person name="Nguyen T."/>
            <person name="Nguyen N."/>
            <person name="Nicol R."/>
            <person name="Norbu C."/>
            <person name="Norbu N."/>
            <person name="Novod N."/>
            <person name="O'Neill B."/>
            <person name="Osman S."/>
            <person name="Markiewicz E."/>
            <person name="Oyono O.L."/>
            <person name="Patti C."/>
            <person name="Phunkhang P."/>
            <person name="Pierre F."/>
            <person name="Priest M."/>
            <person name="Raghuraman S."/>
            <person name="Rege F."/>
            <person name="Reyes R."/>
            <person name="Rise C."/>
            <person name="Rogov P."/>
            <person name="Ross K."/>
            <person name="Ryan E."/>
            <person name="Settipalli S."/>
            <person name="Shea T."/>
            <person name="Sherpa N."/>
            <person name="Shi L."/>
            <person name="Shih D."/>
            <person name="Sparrow T."/>
            <person name="Spaulding J."/>
            <person name="Stalker J."/>
            <person name="Stange-Thomann N."/>
            <person name="Stavropoulos S."/>
            <person name="Stone C."/>
            <person name="Strader C."/>
            <person name="Tesfaye S."/>
            <person name="Thomson T."/>
            <person name="Thoulutsang Y."/>
            <person name="Thoulutsang D."/>
            <person name="Topham K."/>
            <person name="Topping I."/>
            <person name="Tsamla T."/>
            <person name="Vassiliev H."/>
            <person name="Vo A."/>
            <person name="Wangchuk T."/>
            <person name="Wangdi T."/>
            <person name="Weiand M."/>
            <person name="Wilkinson J."/>
            <person name="Wilson A."/>
            <person name="Yadav S."/>
            <person name="Young G."/>
            <person name="Yu Q."/>
            <person name="Zembek L."/>
            <person name="Zhong D."/>
            <person name="Zimmer A."/>
            <person name="Zwirko Z."/>
            <person name="Jaffe D.B."/>
            <person name="Alvarez P."/>
            <person name="Brockman W."/>
            <person name="Butler J."/>
            <person name="Chin C."/>
            <person name="Gnerre S."/>
            <person name="Grabherr M."/>
            <person name="Kleber M."/>
            <person name="Mauceli E."/>
            <person name="MacCallum I."/>
        </authorList>
    </citation>
    <scope>NUCLEOTIDE SEQUENCE [LARGE SCALE GENOMIC DNA]</scope>
    <source>
        <strain evidence="12">MSH-3 / Tucson 14011-0111.49</strain>
    </source>
</reference>
<dbReference type="OrthoDB" id="264520at2759"/>
<dbReference type="CDD" id="cd19756">
    <property type="entry name" value="Bbox2"/>
    <property type="match status" value="1"/>
</dbReference>
<evidence type="ECO:0000256" key="8">
    <source>
        <dbReference type="SAM" id="MobiDB-lite"/>
    </source>
</evidence>
<dbReference type="Pfam" id="PF13445">
    <property type="entry name" value="zf-RING_UBOX"/>
    <property type="match status" value="1"/>
</dbReference>
<evidence type="ECO:0000256" key="3">
    <source>
        <dbReference type="ARBA" id="ARBA00022737"/>
    </source>
</evidence>
<keyword evidence="4 6" id="KW-0863">Zinc-finger</keyword>
<evidence type="ECO:0000313" key="11">
    <source>
        <dbReference type="EMBL" id="EDW28851.1"/>
    </source>
</evidence>
<evidence type="ECO:0000256" key="6">
    <source>
        <dbReference type="PROSITE-ProRule" id="PRU00024"/>
    </source>
</evidence>
<evidence type="ECO:0000256" key="5">
    <source>
        <dbReference type="ARBA" id="ARBA00022833"/>
    </source>
</evidence>
<dbReference type="Pfam" id="PF00643">
    <property type="entry name" value="zf-B_box"/>
    <property type="match status" value="1"/>
</dbReference>
<dbReference type="Proteomes" id="UP000008744">
    <property type="component" value="Unassembled WGS sequence"/>
</dbReference>
<dbReference type="HOGENOM" id="CLU_013137_14_8_1"/>
<dbReference type="STRING" id="7234.B4G921"/>
<dbReference type="KEGG" id="dpe:6588886"/>
<feature type="domain" description="B box-type" evidence="10">
    <location>
        <begin position="485"/>
        <end position="532"/>
    </location>
</feature>
<keyword evidence="5" id="KW-0862">Zinc</keyword>
<evidence type="ECO:0000256" key="4">
    <source>
        <dbReference type="ARBA" id="ARBA00022771"/>
    </source>
</evidence>
<dbReference type="PROSITE" id="PS00518">
    <property type="entry name" value="ZF_RING_1"/>
    <property type="match status" value="1"/>
</dbReference>
<evidence type="ECO:0000256" key="1">
    <source>
        <dbReference type="ARBA" id="ARBA00008518"/>
    </source>
</evidence>
<dbReference type="SUPFAM" id="SSF57845">
    <property type="entry name" value="B-box zinc-binding domain"/>
    <property type="match status" value="1"/>
</dbReference>